<proteinExistence type="predicted"/>
<dbReference type="HOGENOM" id="CLU_2266316_0_0_1"/>
<dbReference type="InParanoid" id="K1QMI5"/>
<accession>K1QMI5</accession>
<protein>
    <submittedName>
        <fullName evidence="1">Uncharacterized protein</fullName>
    </submittedName>
</protein>
<reference evidence="1" key="1">
    <citation type="journal article" date="2012" name="Nature">
        <title>The oyster genome reveals stress adaptation and complexity of shell formation.</title>
        <authorList>
            <person name="Zhang G."/>
            <person name="Fang X."/>
            <person name="Guo X."/>
            <person name="Li L."/>
            <person name="Luo R."/>
            <person name="Xu F."/>
            <person name="Yang P."/>
            <person name="Zhang L."/>
            <person name="Wang X."/>
            <person name="Qi H."/>
            <person name="Xiong Z."/>
            <person name="Que H."/>
            <person name="Xie Y."/>
            <person name="Holland P.W."/>
            <person name="Paps J."/>
            <person name="Zhu Y."/>
            <person name="Wu F."/>
            <person name="Chen Y."/>
            <person name="Wang J."/>
            <person name="Peng C."/>
            <person name="Meng J."/>
            <person name="Yang L."/>
            <person name="Liu J."/>
            <person name="Wen B."/>
            <person name="Zhang N."/>
            <person name="Huang Z."/>
            <person name="Zhu Q."/>
            <person name="Feng Y."/>
            <person name="Mount A."/>
            <person name="Hedgecock D."/>
            <person name="Xu Z."/>
            <person name="Liu Y."/>
            <person name="Domazet-Loso T."/>
            <person name="Du Y."/>
            <person name="Sun X."/>
            <person name="Zhang S."/>
            <person name="Liu B."/>
            <person name="Cheng P."/>
            <person name="Jiang X."/>
            <person name="Li J."/>
            <person name="Fan D."/>
            <person name="Wang W."/>
            <person name="Fu W."/>
            <person name="Wang T."/>
            <person name="Wang B."/>
            <person name="Zhang J."/>
            <person name="Peng Z."/>
            <person name="Li Y."/>
            <person name="Li N."/>
            <person name="Wang J."/>
            <person name="Chen M."/>
            <person name="He Y."/>
            <person name="Tan F."/>
            <person name="Song X."/>
            <person name="Zheng Q."/>
            <person name="Huang R."/>
            <person name="Yang H."/>
            <person name="Du X."/>
            <person name="Chen L."/>
            <person name="Yang M."/>
            <person name="Gaffney P.M."/>
            <person name="Wang S."/>
            <person name="Luo L."/>
            <person name="She Z."/>
            <person name="Ming Y."/>
            <person name="Huang W."/>
            <person name="Zhang S."/>
            <person name="Huang B."/>
            <person name="Zhang Y."/>
            <person name="Qu T."/>
            <person name="Ni P."/>
            <person name="Miao G."/>
            <person name="Wang J."/>
            <person name="Wang Q."/>
            <person name="Steinberg C.E."/>
            <person name="Wang H."/>
            <person name="Li N."/>
            <person name="Qian L."/>
            <person name="Zhang G."/>
            <person name="Li Y."/>
            <person name="Yang H."/>
            <person name="Liu X."/>
            <person name="Wang J."/>
            <person name="Yin Y."/>
            <person name="Wang J."/>
        </authorList>
    </citation>
    <scope>NUCLEOTIDE SEQUENCE [LARGE SCALE GENOMIC DNA]</scope>
    <source>
        <strain evidence="1">05x7-T-G4-1.051#20</strain>
    </source>
</reference>
<sequence length="103" mass="11737">MAEFSGQTNDSLSSKFLLRAFNVFKAAKNRACNTKYGSLPGVDLFWDLYFVYMYAYIYCPHVVMSLNGRLLHFADECMMEECIVIARCLFQSWLPRLVAAAAA</sequence>
<dbReference type="AlphaFoldDB" id="K1QMI5"/>
<organism evidence="1">
    <name type="scientific">Magallana gigas</name>
    <name type="common">Pacific oyster</name>
    <name type="synonym">Crassostrea gigas</name>
    <dbReference type="NCBI Taxonomy" id="29159"/>
    <lineage>
        <taxon>Eukaryota</taxon>
        <taxon>Metazoa</taxon>
        <taxon>Spiralia</taxon>
        <taxon>Lophotrochozoa</taxon>
        <taxon>Mollusca</taxon>
        <taxon>Bivalvia</taxon>
        <taxon>Autobranchia</taxon>
        <taxon>Pteriomorphia</taxon>
        <taxon>Ostreida</taxon>
        <taxon>Ostreoidea</taxon>
        <taxon>Ostreidae</taxon>
        <taxon>Magallana</taxon>
    </lineage>
</organism>
<dbReference type="EMBL" id="JH816438">
    <property type="protein sequence ID" value="EKC35048.1"/>
    <property type="molecule type" value="Genomic_DNA"/>
</dbReference>
<evidence type="ECO:0000313" key="1">
    <source>
        <dbReference type="EMBL" id="EKC35048.1"/>
    </source>
</evidence>
<gene>
    <name evidence="1" type="ORF">CGI_10020489</name>
</gene>
<name>K1QMI5_MAGGI</name>